<dbReference type="PANTHER" id="PTHR31225:SF221">
    <property type="entry name" value="(-)-GERMACRENE D SYNTHASE"/>
    <property type="match status" value="1"/>
</dbReference>
<dbReference type="GO" id="GO:0016829">
    <property type="term" value="F:lyase activity"/>
    <property type="evidence" value="ECO:0007669"/>
    <property type="project" value="UniProtKB-KW"/>
</dbReference>
<dbReference type="InterPro" id="IPR008949">
    <property type="entry name" value="Isoprenoid_synthase_dom_sf"/>
</dbReference>
<dbReference type="SUPFAM" id="SSF48576">
    <property type="entry name" value="Terpenoid synthases"/>
    <property type="match status" value="1"/>
</dbReference>
<sequence>MSSLLVFANEGRPNSNFTRRTANYSPNIWQDYFLSYADNSEEADNQNKQIQLLKENVRKVLVSPIDNNFSFKLNFVDSIQRLGVSYHFKHEIDEVLNQIYLISTKDNNIIAHIDDLQQLALLFRLLRQQGYRISADVFYKCKDQTGNFNERLVNDIQGMMSLYEASQLRLHGEEILEEAYKFTHTQLAKSLTTQLCPSLAAQVNHILGQSLHKGIPRLETRYYLSFCEEDLSYDEKLLTFAKLDFNMLQNLHRKELSNVTKWWNKDLNVPTKLPFVRDRVVEGCIWTLGVYFEPQFSVGREMIMKVGSLVAVVDDFYDAYGTIDELETFTNAIERWDICCLDDLPEYMRFCYTSILDVYQEIEEEMNKQGKKYYIKYAKKEMKRVFQAQMTEARWLHCNHTPTINEYMQVSTISFGLYVLIITSFIGMKDITEEILIWATSQAPIVIAVLTIGRLMDDIQGNEFEQERGHVASSLECYMMQHNTSRQDAIDQLRKKVESAWMDINKACLCPTQVPMTFLIPIVNFARVLHVFYKDKDLYTHPEGKMNEYIEALLINKMRA</sequence>
<comment type="cofactor">
    <cofactor evidence="1">
        <name>Mg(2+)</name>
        <dbReference type="ChEBI" id="CHEBI:18420"/>
    </cofactor>
</comment>
<dbReference type="SUPFAM" id="SSF48239">
    <property type="entry name" value="Terpenoid cyclases/Protein prenyltransferases"/>
    <property type="match status" value="1"/>
</dbReference>
<organism evidence="7 8">
    <name type="scientific">Flemingia macrophylla</name>
    <dbReference type="NCBI Taxonomy" id="520843"/>
    <lineage>
        <taxon>Eukaryota</taxon>
        <taxon>Viridiplantae</taxon>
        <taxon>Streptophyta</taxon>
        <taxon>Embryophyta</taxon>
        <taxon>Tracheophyta</taxon>
        <taxon>Spermatophyta</taxon>
        <taxon>Magnoliopsida</taxon>
        <taxon>eudicotyledons</taxon>
        <taxon>Gunneridae</taxon>
        <taxon>Pentapetalae</taxon>
        <taxon>rosids</taxon>
        <taxon>fabids</taxon>
        <taxon>Fabales</taxon>
        <taxon>Fabaceae</taxon>
        <taxon>Papilionoideae</taxon>
        <taxon>50 kb inversion clade</taxon>
        <taxon>NPAAA clade</taxon>
        <taxon>indigoferoid/millettioid clade</taxon>
        <taxon>Phaseoleae</taxon>
        <taxon>Flemingia</taxon>
    </lineage>
</organism>
<gene>
    <name evidence="7" type="ORF">Fmac_025383</name>
</gene>
<keyword evidence="3" id="KW-0460">Magnesium</keyword>
<evidence type="ECO:0000256" key="4">
    <source>
        <dbReference type="ARBA" id="ARBA00023239"/>
    </source>
</evidence>
<dbReference type="Pfam" id="PF01397">
    <property type="entry name" value="Terpene_synth"/>
    <property type="match status" value="1"/>
</dbReference>
<evidence type="ECO:0000259" key="5">
    <source>
        <dbReference type="Pfam" id="PF01397"/>
    </source>
</evidence>
<dbReference type="InterPro" id="IPR044814">
    <property type="entry name" value="Terpene_cyclase_plant_C1"/>
</dbReference>
<keyword evidence="2" id="KW-0479">Metal-binding</keyword>
<protein>
    <submittedName>
        <fullName evidence="7">Uncharacterized protein</fullName>
    </submittedName>
</protein>
<accession>A0ABD1LS20</accession>
<dbReference type="SFLD" id="SFLDG01019">
    <property type="entry name" value="Terpene_Cyclase_Like_1_C_Termi"/>
    <property type="match status" value="1"/>
</dbReference>
<dbReference type="Proteomes" id="UP001603857">
    <property type="component" value="Unassembled WGS sequence"/>
</dbReference>
<dbReference type="Gene3D" id="1.50.10.130">
    <property type="entry name" value="Terpene synthase, N-terminal domain"/>
    <property type="match status" value="1"/>
</dbReference>
<dbReference type="EMBL" id="JBGMDY010000008">
    <property type="protein sequence ID" value="KAL2326325.1"/>
    <property type="molecule type" value="Genomic_DNA"/>
</dbReference>
<dbReference type="InterPro" id="IPR005630">
    <property type="entry name" value="Terpene_synthase_metal-bd"/>
</dbReference>
<dbReference type="InterPro" id="IPR008930">
    <property type="entry name" value="Terpenoid_cyclase/PrenylTrfase"/>
</dbReference>
<dbReference type="FunFam" id="1.50.10.130:FF:000001">
    <property type="entry name" value="Isoprene synthase, chloroplastic"/>
    <property type="match status" value="1"/>
</dbReference>
<evidence type="ECO:0000259" key="6">
    <source>
        <dbReference type="Pfam" id="PF03936"/>
    </source>
</evidence>
<dbReference type="GO" id="GO:0046872">
    <property type="term" value="F:metal ion binding"/>
    <property type="evidence" value="ECO:0007669"/>
    <property type="project" value="UniProtKB-KW"/>
</dbReference>
<evidence type="ECO:0000256" key="2">
    <source>
        <dbReference type="ARBA" id="ARBA00022723"/>
    </source>
</evidence>
<dbReference type="Gene3D" id="1.10.600.10">
    <property type="entry name" value="Farnesyl Diphosphate Synthase"/>
    <property type="match status" value="1"/>
</dbReference>
<dbReference type="GO" id="GO:0009611">
    <property type="term" value="P:response to wounding"/>
    <property type="evidence" value="ECO:0007669"/>
    <property type="project" value="UniProtKB-ARBA"/>
</dbReference>
<feature type="domain" description="Terpene synthase metal-binding" evidence="6">
    <location>
        <begin position="265"/>
        <end position="503"/>
    </location>
</feature>
<dbReference type="CDD" id="cd00684">
    <property type="entry name" value="Terpene_cyclase_plant_C1"/>
    <property type="match status" value="1"/>
</dbReference>
<evidence type="ECO:0000256" key="1">
    <source>
        <dbReference type="ARBA" id="ARBA00001946"/>
    </source>
</evidence>
<dbReference type="Pfam" id="PF03936">
    <property type="entry name" value="Terpene_synth_C"/>
    <property type="match status" value="1"/>
</dbReference>
<name>A0ABD1LS20_9FABA</name>
<feature type="domain" description="Terpene synthase N-terminal" evidence="5">
    <location>
        <begin position="28"/>
        <end position="207"/>
    </location>
</feature>
<evidence type="ECO:0000313" key="7">
    <source>
        <dbReference type="EMBL" id="KAL2326325.1"/>
    </source>
</evidence>
<keyword evidence="4" id="KW-0456">Lyase</keyword>
<dbReference type="PANTHER" id="PTHR31225">
    <property type="entry name" value="OS04G0344100 PROTEIN-RELATED"/>
    <property type="match status" value="1"/>
</dbReference>
<reference evidence="7 8" key="1">
    <citation type="submission" date="2024-08" db="EMBL/GenBank/DDBJ databases">
        <title>Insights into the chromosomal genome structure of Flemingia macrophylla.</title>
        <authorList>
            <person name="Ding Y."/>
            <person name="Zhao Y."/>
            <person name="Bi W."/>
            <person name="Wu M."/>
            <person name="Zhao G."/>
            <person name="Gong Y."/>
            <person name="Li W."/>
            <person name="Zhang P."/>
        </authorList>
    </citation>
    <scope>NUCLEOTIDE SEQUENCE [LARGE SCALE GENOMIC DNA]</scope>
    <source>
        <strain evidence="7">DYQJB</strain>
        <tissue evidence="7">Leaf</tissue>
    </source>
</reference>
<comment type="caution">
    <text evidence="7">The sequence shown here is derived from an EMBL/GenBank/DDBJ whole genome shotgun (WGS) entry which is preliminary data.</text>
</comment>
<proteinExistence type="predicted"/>
<evidence type="ECO:0000313" key="8">
    <source>
        <dbReference type="Proteomes" id="UP001603857"/>
    </source>
</evidence>
<dbReference type="SFLD" id="SFLDS00005">
    <property type="entry name" value="Isoprenoid_Synthase_Type_I"/>
    <property type="match status" value="1"/>
</dbReference>
<dbReference type="InterPro" id="IPR036965">
    <property type="entry name" value="Terpene_synth_N_sf"/>
</dbReference>
<dbReference type="InterPro" id="IPR034741">
    <property type="entry name" value="Terpene_cyclase-like_1_C"/>
</dbReference>
<dbReference type="InterPro" id="IPR001906">
    <property type="entry name" value="Terpene_synth_N"/>
</dbReference>
<dbReference type="AlphaFoldDB" id="A0ABD1LS20"/>
<dbReference type="InterPro" id="IPR050148">
    <property type="entry name" value="Terpene_synthase-like"/>
</dbReference>
<dbReference type="FunFam" id="1.10.600.10:FF:000007">
    <property type="entry name" value="Isoprene synthase, chloroplastic"/>
    <property type="match status" value="1"/>
</dbReference>
<evidence type="ECO:0000256" key="3">
    <source>
        <dbReference type="ARBA" id="ARBA00022842"/>
    </source>
</evidence>
<dbReference type="GO" id="GO:0080027">
    <property type="term" value="P:response to herbivore"/>
    <property type="evidence" value="ECO:0007669"/>
    <property type="project" value="UniProtKB-ARBA"/>
</dbReference>
<keyword evidence="8" id="KW-1185">Reference proteome</keyword>